<dbReference type="Pfam" id="PF11707">
    <property type="entry name" value="Npa1"/>
    <property type="match status" value="1"/>
</dbReference>
<dbReference type="PANTHER" id="PTHR13500">
    <property type="entry name" value="NUCLEOLAR PRERIBOSOMAL-ASSOCIATED PROTEIN 1"/>
    <property type="match status" value="1"/>
</dbReference>
<gene>
    <name evidence="2" type="ORF">VitviT2T_021519</name>
</gene>
<reference evidence="2 3" key="1">
    <citation type="journal article" date="2023" name="Hortic Res">
        <title>The complete reference genome for grapevine (Vitis vinifera L.) genetics and breeding.</title>
        <authorList>
            <person name="Shi X."/>
            <person name="Cao S."/>
            <person name="Wang X."/>
            <person name="Huang S."/>
            <person name="Wang Y."/>
            <person name="Liu Z."/>
            <person name="Liu W."/>
            <person name="Leng X."/>
            <person name="Peng Y."/>
            <person name="Wang N."/>
            <person name="Wang Y."/>
            <person name="Ma Z."/>
            <person name="Xu X."/>
            <person name="Zhang F."/>
            <person name="Xue H."/>
            <person name="Zhong H."/>
            <person name="Wang Y."/>
            <person name="Zhang K."/>
            <person name="Velt A."/>
            <person name="Avia K."/>
            <person name="Holtgrawe D."/>
            <person name="Grimplet J."/>
            <person name="Matus J.T."/>
            <person name="Ware D."/>
            <person name="Wu X."/>
            <person name="Wang H."/>
            <person name="Liu C."/>
            <person name="Fang Y."/>
            <person name="Rustenholz C."/>
            <person name="Cheng Z."/>
            <person name="Xiao H."/>
            <person name="Zhou Y."/>
        </authorList>
    </citation>
    <scope>NUCLEOTIDE SEQUENCE [LARGE SCALE GENOMIC DNA]</scope>
    <source>
        <strain evidence="3">cv. Pinot noir / PN40024</strain>
        <tissue evidence="2">Leaf</tissue>
    </source>
</reference>
<dbReference type="Proteomes" id="UP001227230">
    <property type="component" value="Chromosome 14"/>
</dbReference>
<evidence type="ECO:0000313" key="3">
    <source>
        <dbReference type="Proteomes" id="UP001227230"/>
    </source>
</evidence>
<accession>A0ABY9D779</accession>
<proteinExistence type="predicted"/>
<dbReference type="InterPro" id="IPR021714">
    <property type="entry name" value="URB1_N"/>
</dbReference>
<dbReference type="EMBL" id="CP126661">
    <property type="protein sequence ID" value="WKA03409.1"/>
    <property type="molecule type" value="Genomic_DNA"/>
</dbReference>
<dbReference type="InterPro" id="IPR039844">
    <property type="entry name" value="URB1"/>
</dbReference>
<feature type="domain" description="URB1 N-terminal" evidence="1">
    <location>
        <begin position="2"/>
        <end position="161"/>
    </location>
</feature>
<evidence type="ECO:0000313" key="2">
    <source>
        <dbReference type="EMBL" id="WKA03409.1"/>
    </source>
</evidence>
<evidence type="ECO:0000259" key="1">
    <source>
        <dbReference type="Pfam" id="PF11707"/>
    </source>
</evidence>
<organism evidence="2 3">
    <name type="scientific">Vitis vinifera</name>
    <name type="common">Grape</name>
    <dbReference type="NCBI Taxonomy" id="29760"/>
    <lineage>
        <taxon>Eukaryota</taxon>
        <taxon>Viridiplantae</taxon>
        <taxon>Streptophyta</taxon>
        <taxon>Embryophyta</taxon>
        <taxon>Tracheophyta</taxon>
        <taxon>Spermatophyta</taxon>
        <taxon>Magnoliopsida</taxon>
        <taxon>eudicotyledons</taxon>
        <taxon>Gunneridae</taxon>
        <taxon>Pentapetalae</taxon>
        <taxon>rosids</taxon>
        <taxon>Vitales</taxon>
        <taxon>Vitaceae</taxon>
        <taxon>Viteae</taxon>
        <taxon>Vitis</taxon>
    </lineage>
</organism>
<name>A0ABY9D779_VITVI</name>
<sequence length="306" mass="34181">MASIVRRSSNLAFEVAKSFNFKFPVFPKFAEYKLKQVEKKRKHSTRKSFIGFAMSFLEVGKPGLLRRILQQKEMYSSVLRGLGSDDDETVVYGLSTLKDRVLIPESLVPPGLRSVLFGGVTLEQLVSISGREDGGPASELAHRVLVMVCTNLCNGLMPDLKRHPYPLRAYMDEFPYNLEDHTSSTWFAAVSLVADLVSSVGIGLPFNFINSESQDLPSFDSSDVQSIMKCICCRPFSRLVVNKGLLHPNVFVKHGTLRLLLEELKFLDSFVSAINHTSCSSNQVMHRLAPLKQEIENGVLMLLPNP</sequence>
<protein>
    <recommendedName>
        <fullName evidence="1">URB1 N-terminal domain-containing protein</fullName>
    </recommendedName>
</protein>
<dbReference type="PANTHER" id="PTHR13500:SF0">
    <property type="entry name" value="NUCLEOLAR PRE-RIBOSOMAL-ASSOCIATED PROTEIN 1"/>
    <property type="match status" value="1"/>
</dbReference>
<keyword evidence="3" id="KW-1185">Reference proteome</keyword>